<dbReference type="GO" id="GO:0004519">
    <property type="term" value="F:endonuclease activity"/>
    <property type="evidence" value="ECO:0007669"/>
    <property type="project" value="UniProtKB-KW"/>
</dbReference>
<evidence type="ECO:0000313" key="3">
    <source>
        <dbReference type="Proteomes" id="UP000735302"/>
    </source>
</evidence>
<sequence>MRISKRQKGQIQTWKRRKRWRKRRRNKRQNEQIIFGVEEDADADLVKVTDSMQSVSMTEIDHIINQAKERSANVSISFNFNDTKSVNISEPKSVNISDTK</sequence>
<comment type="caution">
    <text evidence="2">The sequence shown here is derived from an EMBL/GenBank/DDBJ whole genome shotgun (WGS) entry which is preliminary data.</text>
</comment>
<dbReference type="AlphaFoldDB" id="A0AAV4C107"/>
<evidence type="ECO:0000256" key="1">
    <source>
        <dbReference type="SAM" id="MobiDB-lite"/>
    </source>
</evidence>
<keyword evidence="3" id="KW-1185">Reference proteome</keyword>
<dbReference type="EMBL" id="BLXT01005615">
    <property type="protein sequence ID" value="GFO24359.1"/>
    <property type="molecule type" value="Genomic_DNA"/>
</dbReference>
<accession>A0AAV4C107</accession>
<name>A0AAV4C107_9GAST</name>
<organism evidence="2 3">
    <name type="scientific">Plakobranchus ocellatus</name>
    <dbReference type="NCBI Taxonomy" id="259542"/>
    <lineage>
        <taxon>Eukaryota</taxon>
        <taxon>Metazoa</taxon>
        <taxon>Spiralia</taxon>
        <taxon>Lophotrochozoa</taxon>
        <taxon>Mollusca</taxon>
        <taxon>Gastropoda</taxon>
        <taxon>Heterobranchia</taxon>
        <taxon>Euthyneura</taxon>
        <taxon>Panpulmonata</taxon>
        <taxon>Sacoglossa</taxon>
        <taxon>Placobranchoidea</taxon>
        <taxon>Plakobranchidae</taxon>
        <taxon>Plakobranchus</taxon>
    </lineage>
</organism>
<protein>
    <submittedName>
        <fullName evidence="2">Endonuclease-reverse transcriptase</fullName>
    </submittedName>
</protein>
<keyword evidence="2" id="KW-0255">Endonuclease</keyword>
<evidence type="ECO:0000313" key="2">
    <source>
        <dbReference type="EMBL" id="GFO24359.1"/>
    </source>
</evidence>
<dbReference type="Proteomes" id="UP000735302">
    <property type="component" value="Unassembled WGS sequence"/>
</dbReference>
<proteinExistence type="predicted"/>
<keyword evidence="2" id="KW-0540">Nuclease</keyword>
<gene>
    <name evidence="2" type="ORF">PoB_005086400</name>
</gene>
<keyword evidence="2" id="KW-0378">Hydrolase</keyword>
<feature type="region of interest" description="Disordered" evidence="1">
    <location>
        <begin position="1"/>
        <end position="27"/>
    </location>
</feature>
<reference evidence="2 3" key="1">
    <citation type="journal article" date="2021" name="Elife">
        <title>Chloroplast acquisition without the gene transfer in kleptoplastic sea slugs, Plakobranchus ocellatus.</title>
        <authorList>
            <person name="Maeda T."/>
            <person name="Takahashi S."/>
            <person name="Yoshida T."/>
            <person name="Shimamura S."/>
            <person name="Takaki Y."/>
            <person name="Nagai Y."/>
            <person name="Toyoda A."/>
            <person name="Suzuki Y."/>
            <person name="Arimoto A."/>
            <person name="Ishii H."/>
            <person name="Satoh N."/>
            <person name="Nishiyama T."/>
            <person name="Hasebe M."/>
            <person name="Maruyama T."/>
            <person name="Minagawa J."/>
            <person name="Obokata J."/>
            <person name="Shigenobu S."/>
        </authorList>
    </citation>
    <scope>NUCLEOTIDE SEQUENCE [LARGE SCALE GENOMIC DNA]</scope>
</reference>